<feature type="compositionally biased region" description="Low complexity" evidence="1">
    <location>
        <begin position="301"/>
        <end position="310"/>
    </location>
</feature>
<dbReference type="AlphaFoldDB" id="A0A163JHW7"/>
<evidence type="ECO:0000256" key="1">
    <source>
        <dbReference type="SAM" id="MobiDB-lite"/>
    </source>
</evidence>
<evidence type="ECO:0000313" key="3">
    <source>
        <dbReference type="Proteomes" id="UP000078561"/>
    </source>
</evidence>
<dbReference type="EMBL" id="LT553527">
    <property type="protein sequence ID" value="SAM01411.1"/>
    <property type="molecule type" value="Genomic_DNA"/>
</dbReference>
<feature type="compositionally biased region" description="Low complexity" evidence="1">
    <location>
        <begin position="350"/>
        <end position="368"/>
    </location>
</feature>
<gene>
    <name evidence="2" type="primary">ABSGL_07152.1 scaffold 8717</name>
</gene>
<organism evidence="2">
    <name type="scientific">Absidia glauca</name>
    <name type="common">Pin mould</name>
    <dbReference type="NCBI Taxonomy" id="4829"/>
    <lineage>
        <taxon>Eukaryota</taxon>
        <taxon>Fungi</taxon>
        <taxon>Fungi incertae sedis</taxon>
        <taxon>Mucoromycota</taxon>
        <taxon>Mucoromycotina</taxon>
        <taxon>Mucoromycetes</taxon>
        <taxon>Mucorales</taxon>
        <taxon>Cunninghamellaceae</taxon>
        <taxon>Absidia</taxon>
    </lineage>
</organism>
<feature type="compositionally biased region" description="Polar residues" evidence="1">
    <location>
        <begin position="249"/>
        <end position="262"/>
    </location>
</feature>
<dbReference type="Pfam" id="PF09729">
    <property type="entry name" value="Gti1_Pac2"/>
    <property type="match status" value="1"/>
</dbReference>
<feature type="compositionally biased region" description="Pro residues" evidence="1">
    <location>
        <begin position="311"/>
        <end position="321"/>
    </location>
</feature>
<reference evidence="2" key="1">
    <citation type="submission" date="2016-04" db="EMBL/GenBank/DDBJ databases">
        <authorList>
            <person name="Evans L.H."/>
            <person name="Alamgir A."/>
            <person name="Owens N."/>
            <person name="Weber N.D."/>
            <person name="Virtaneva K."/>
            <person name="Barbian K."/>
            <person name="Babar A."/>
            <person name="Rosenke K."/>
        </authorList>
    </citation>
    <scope>NUCLEOTIDE SEQUENCE [LARGE SCALE GENOMIC DNA]</scope>
    <source>
        <strain evidence="2">CBS 101.48</strain>
    </source>
</reference>
<dbReference type="PANTHER" id="PTHR28027:SF2">
    <property type="entry name" value="TRANSCRIPTIONAL REGULATOR MIT1"/>
    <property type="match status" value="1"/>
</dbReference>
<feature type="region of interest" description="Disordered" evidence="1">
    <location>
        <begin position="98"/>
        <end position="118"/>
    </location>
</feature>
<evidence type="ECO:0000313" key="2">
    <source>
        <dbReference type="EMBL" id="SAM01411.1"/>
    </source>
</evidence>
<keyword evidence="3" id="KW-1185">Reference proteome</keyword>
<dbReference type="InParanoid" id="A0A163JHW7"/>
<feature type="compositionally biased region" description="Polar residues" evidence="1">
    <location>
        <begin position="435"/>
        <end position="447"/>
    </location>
</feature>
<dbReference type="InterPro" id="IPR018608">
    <property type="entry name" value="Gti1/Pac2"/>
</dbReference>
<dbReference type="OrthoDB" id="5572844at2759"/>
<proteinExistence type="predicted"/>
<feature type="compositionally biased region" description="Polar residues" evidence="1">
    <location>
        <begin position="333"/>
        <end position="344"/>
    </location>
</feature>
<dbReference type="GO" id="GO:0003677">
    <property type="term" value="F:DNA binding"/>
    <property type="evidence" value="ECO:0007669"/>
    <property type="project" value="TreeGrafter"/>
</dbReference>
<feature type="region of interest" description="Disordered" evidence="1">
    <location>
        <begin position="394"/>
        <end position="480"/>
    </location>
</feature>
<name>A0A163JHW7_ABSGL</name>
<feature type="region of interest" description="Disordered" evidence="1">
    <location>
        <begin position="249"/>
        <end position="271"/>
    </location>
</feature>
<feature type="region of interest" description="Disordered" evidence="1">
    <location>
        <begin position="301"/>
        <end position="376"/>
    </location>
</feature>
<protein>
    <recommendedName>
        <fullName evidence="4">Gti1/Pac2 family protein</fullName>
    </recommendedName>
</protein>
<dbReference type="OMA" id="DSAMQWI"/>
<dbReference type="Proteomes" id="UP000078561">
    <property type="component" value="Unassembled WGS sequence"/>
</dbReference>
<evidence type="ECO:0008006" key="4">
    <source>
        <dbReference type="Google" id="ProtNLM"/>
    </source>
</evidence>
<feature type="compositionally biased region" description="Basic residues" evidence="1">
    <location>
        <begin position="448"/>
        <end position="469"/>
    </location>
</feature>
<sequence length="494" mass="56273">MSIVETFHGYIETTQDSLLVLEACRRCLLPKISRRLQEKERKLVRSGSVFVFDEKDSGIKRWTDGLVWSPSRILGNFLIYRELDKKIPKRKRALIDSGHTRLRSNSADQSSSDRHKERQLVGSLSDAYNFKEDGLIKKTMSLIVDGTPLHLISYYHPDDVVARKLRTPSTVPELVNLEISPELLVRQNFRIPPVVEPDQYAQPIYQTSPGFSAAAGQLAKPSPASRSLSLPSNDYMHHQLYTRHNSISQFNHSTTNYPTDNSHQQQQQDHHLPQLGHHRESVELDRSKLVFDPMYNVTTYTLPSPTSSPNTPLPVSMPPNPSSSIIAPHSADHNPTNPSATNVSMPFHPSSSYSYDYSRLQQQQQQHQKPATENHGRILNLPTLTRQDHTSITSLLSNDSPTHHHHSHEQQQSQHYHSSPDHDLQPPALSYSDYYGSNATQGVPHQTNPHHHQQQHQQQQHHHHHHHHSPTGSAHLPQPMSRLYSLDDSAMQWI</sequence>
<dbReference type="PANTHER" id="PTHR28027">
    <property type="entry name" value="TRANSCRIPTIONAL REGULATOR MIT1"/>
    <property type="match status" value="1"/>
</dbReference>
<accession>A0A163JHW7</accession>